<evidence type="ECO:0000256" key="1">
    <source>
        <dbReference type="ARBA" id="ARBA00009142"/>
    </source>
</evidence>
<proteinExistence type="inferred from homology"/>
<sequence length="290" mass="33294">MLCLLVIYVVSTVYYNLKLRHPTLNMPIIDYDLALLIQPMLMLGITIGVVFNVVFSYWIVTILLIVLFLGNNYFNCTSTKSLFKGIETWKKETIIKKAGKHPVSNGEFGPNHIKVLPDQFLSDVAIIENVYWKEFGLLVFVWVSFPALQIGKENYTTTCPTFYWALNLLQHYSTPLSHAGDLLFTGHIVTPPDKLVCSSIKNLGHARSEKTFAPLLPSLLRPSPFLLSFYATTTFSMTFSLCMSVIEYYLLKRFPVPYVQSYYVSMHRNFLLLFLKTYYMGFEDLCKYGS</sequence>
<dbReference type="GO" id="GO:0016567">
    <property type="term" value="P:protein ubiquitination"/>
    <property type="evidence" value="ECO:0007669"/>
    <property type="project" value="TreeGrafter"/>
</dbReference>
<dbReference type="PANTHER" id="PTHR14255:SF1">
    <property type="entry name" value="SULFITE EXPORTER TAUE_SAFE FAMILY PROTEIN 3"/>
    <property type="match status" value="1"/>
</dbReference>
<feature type="transmembrane region" description="Helical" evidence="2">
    <location>
        <begin position="55"/>
        <end position="74"/>
    </location>
</feature>
<dbReference type="GO" id="GO:0031464">
    <property type="term" value="C:Cul4A-RING E3 ubiquitin ligase complex"/>
    <property type="evidence" value="ECO:0007669"/>
    <property type="project" value="TreeGrafter"/>
</dbReference>
<gene>
    <name evidence="3" type="ORF">D0Y65_048894</name>
</gene>
<evidence type="ECO:0000256" key="2">
    <source>
        <dbReference type="SAM" id="Phobius"/>
    </source>
</evidence>
<comment type="similarity">
    <text evidence="1">Belongs to the 4-toluene sulfonate uptake permease (TSUP) (TC 2.A.102) family.</text>
</comment>
<protein>
    <submittedName>
        <fullName evidence="3">Sulfite exporter TauE/SafE family protein 3</fullName>
    </submittedName>
</protein>
<dbReference type="PANTHER" id="PTHR14255">
    <property type="entry name" value="CEREBLON"/>
    <property type="match status" value="1"/>
</dbReference>
<evidence type="ECO:0000313" key="4">
    <source>
        <dbReference type="Proteomes" id="UP000289340"/>
    </source>
</evidence>
<dbReference type="AlphaFoldDB" id="A0A445FUR7"/>
<accession>A0A445FUR7</accession>
<name>A0A445FUR7_GLYSO</name>
<dbReference type="Proteomes" id="UP000289340">
    <property type="component" value="Chromosome 18"/>
</dbReference>
<evidence type="ECO:0000313" key="3">
    <source>
        <dbReference type="EMBL" id="RZB52606.1"/>
    </source>
</evidence>
<keyword evidence="2" id="KW-1133">Transmembrane helix</keyword>
<organism evidence="3 4">
    <name type="scientific">Glycine soja</name>
    <name type="common">Wild soybean</name>
    <dbReference type="NCBI Taxonomy" id="3848"/>
    <lineage>
        <taxon>Eukaryota</taxon>
        <taxon>Viridiplantae</taxon>
        <taxon>Streptophyta</taxon>
        <taxon>Embryophyta</taxon>
        <taxon>Tracheophyta</taxon>
        <taxon>Spermatophyta</taxon>
        <taxon>Magnoliopsida</taxon>
        <taxon>eudicotyledons</taxon>
        <taxon>Gunneridae</taxon>
        <taxon>Pentapetalae</taxon>
        <taxon>rosids</taxon>
        <taxon>fabids</taxon>
        <taxon>Fabales</taxon>
        <taxon>Fabaceae</taxon>
        <taxon>Papilionoideae</taxon>
        <taxon>50 kb inversion clade</taxon>
        <taxon>NPAAA clade</taxon>
        <taxon>indigoferoid/millettioid clade</taxon>
        <taxon>Phaseoleae</taxon>
        <taxon>Glycine</taxon>
        <taxon>Glycine subgen. Soja</taxon>
    </lineage>
</organism>
<reference evidence="3 4" key="1">
    <citation type="submission" date="2018-09" db="EMBL/GenBank/DDBJ databases">
        <title>A high-quality reference genome of wild soybean provides a powerful tool to mine soybean genomes.</title>
        <authorList>
            <person name="Xie M."/>
            <person name="Chung C.Y.L."/>
            <person name="Li M.-W."/>
            <person name="Wong F.-L."/>
            <person name="Chan T.-F."/>
            <person name="Lam H.-M."/>
        </authorList>
    </citation>
    <scope>NUCLEOTIDE SEQUENCE [LARGE SCALE GENOMIC DNA]</scope>
    <source>
        <strain evidence="4">cv. W05</strain>
        <tissue evidence="3">Hypocotyl of etiolated seedlings</tissue>
    </source>
</reference>
<dbReference type="EMBL" id="QZWG01000018">
    <property type="protein sequence ID" value="RZB52606.1"/>
    <property type="molecule type" value="Genomic_DNA"/>
</dbReference>
<keyword evidence="4" id="KW-1185">Reference proteome</keyword>
<keyword evidence="2" id="KW-0472">Membrane</keyword>
<comment type="caution">
    <text evidence="3">The sequence shown here is derived from an EMBL/GenBank/DDBJ whole genome shotgun (WGS) entry which is preliminary data.</text>
</comment>
<keyword evidence="2" id="KW-0812">Transmembrane</keyword>